<proteinExistence type="predicted"/>
<name>A0AAV7Q9A2_PLEWA</name>
<dbReference type="AlphaFoldDB" id="A0AAV7Q9A2"/>
<evidence type="ECO:0000256" key="1">
    <source>
        <dbReference type="SAM" id="MobiDB-lite"/>
    </source>
</evidence>
<feature type="signal peptide" evidence="2">
    <location>
        <begin position="1"/>
        <end position="22"/>
    </location>
</feature>
<dbReference type="EMBL" id="JANPWB010000010">
    <property type="protein sequence ID" value="KAJ1135986.1"/>
    <property type="molecule type" value="Genomic_DNA"/>
</dbReference>
<dbReference type="Proteomes" id="UP001066276">
    <property type="component" value="Chromosome 6"/>
</dbReference>
<dbReference type="InterPro" id="IPR031699">
    <property type="entry name" value="DUF4720"/>
</dbReference>
<dbReference type="Pfam" id="PF15846">
    <property type="entry name" value="DUF4720"/>
    <property type="match status" value="1"/>
</dbReference>
<gene>
    <name evidence="3" type="ORF">NDU88_002413</name>
</gene>
<accession>A0AAV7Q9A2</accession>
<evidence type="ECO:0000313" key="4">
    <source>
        <dbReference type="Proteomes" id="UP001066276"/>
    </source>
</evidence>
<evidence type="ECO:0000313" key="3">
    <source>
        <dbReference type="EMBL" id="KAJ1135986.1"/>
    </source>
</evidence>
<organism evidence="3 4">
    <name type="scientific">Pleurodeles waltl</name>
    <name type="common">Iberian ribbed newt</name>
    <dbReference type="NCBI Taxonomy" id="8319"/>
    <lineage>
        <taxon>Eukaryota</taxon>
        <taxon>Metazoa</taxon>
        <taxon>Chordata</taxon>
        <taxon>Craniata</taxon>
        <taxon>Vertebrata</taxon>
        <taxon>Euteleostomi</taxon>
        <taxon>Amphibia</taxon>
        <taxon>Batrachia</taxon>
        <taxon>Caudata</taxon>
        <taxon>Salamandroidea</taxon>
        <taxon>Salamandridae</taxon>
        <taxon>Pleurodelinae</taxon>
        <taxon>Pleurodeles</taxon>
    </lineage>
</organism>
<keyword evidence="2" id="KW-0732">Signal</keyword>
<comment type="caution">
    <text evidence="3">The sequence shown here is derived from an EMBL/GenBank/DDBJ whole genome shotgun (WGS) entry which is preliminary data.</text>
</comment>
<sequence length="102" mass="11556">MKPIWQVTVLGVLLCLLVCARSRTLRSDRWSALDLPANREAFLSALQSYFGGKGIHIDRTAPAFDLQTTKAHAMRNPPGRERGIAAQETNFYENDVEQDEFY</sequence>
<reference evidence="3" key="1">
    <citation type="journal article" date="2022" name="bioRxiv">
        <title>Sequencing and chromosome-scale assembly of the giantPleurodeles waltlgenome.</title>
        <authorList>
            <person name="Brown T."/>
            <person name="Elewa A."/>
            <person name="Iarovenko S."/>
            <person name="Subramanian E."/>
            <person name="Araus A.J."/>
            <person name="Petzold A."/>
            <person name="Susuki M."/>
            <person name="Suzuki K.-i.T."/>
            <person name="Hayashi T."/>
            <person name="Toyoda A."/>
            <person name="Oliveira C."/>
            <person name="Osipova E."/>
            <person name="Leigh N.D."/>
            <person name="Simon A."/>
            <person name="Yun M.H."/>
        </authorList>
    </citation>
    <scope>NUCLEOTIDE SEQUENCE</scope>
    <source>
        <strain evidence="3">20211129_DDA</strain>
        <tissue evidence="3">Liver</tissue>
    </source>
</reference>
<protein>
    <submittedName>
        <fullName evidence="3">Uncharacterized protein</fullName>
    </submittedName>
</protein>
<feature type="region of interest" description="Disordered" evidence="1">
    <location>
        <begin position="71"/>
        <end position="102"/>
    </location>
</feature>
<feature type="chain" id="PRO_5043372716" evidence="2">
    <location>
        <begin position="23"/>
        <end position="102"/>
    </location>
</feature>
<evidence type="ECO:0000256" key="2">
    <source>
        <dbReference type="SAM" id="SignalP"/>
    </source>
</evidence>
<keyword evidence="4" id="KW-1185">Reference proteome</keyword>